<keyword evidence="2" id="KW-1185">Reference proteome</keyword>
<organism evidence="1 2">
    <name type="scientific">Penicillium cinerascens</name>
    <dbReference type="NCBI Taxonomy" id="70096"/>
    <lineage>
        <taxon>Eukaryota</taxon>
        <taxon>Fungi</taxon>
        <taxon>Dikarya</taxon>
        <taxon>Ascomycota</taxon>
        <taxon>Pezizomycotina</taxon>
        <taxon>Eurotiomycetes</taxon>
        <taxon>Eurotiomycetidae</taxon>
        <taxon>Eurotiales</taxon>
        <taxon>Aspergillaceae</taxon>
        <taxon>Penicillium</taxon>
    </lineage>
</organism>
<evidence type="ECO:0000313" key="2">
    <source>
        <dbReference type="Proteomes" id="UP001150904"/>
    </source>
</evidence>
<dbReference type="Proteomes" id="UP001150904">
    <property type="component" value="Unassembled WGS sequence"/>
</dbReference>
<protein>
    <submittedName>
        <fullName evidence="1">Uncharacterized protein</fullName>
    </submittedName>
</protein>
<evidence type="ECO:0000313" key="1">
    <source>
        <dbReference type="EMBL" id="KAJ5195398.1"/>
    </source>
</evidence>
<reference evidence="1" key="1">
    <citation type="submission" date="2022-12" db="EMBL/GenBank/DDBJ databases">
        <authorList>
            <person name="Petersen C."/>
        </authorList>
    </citation>
    <scope>NUCLEOTIDE SEQUENCE</scope>
    <source>
        <strain evidence="1">IBT 15544</strain>
    </source>
</reference>
<reference evidence="1" key="2">
    <citation type="journal article" date="2023" name="IMA Fungus">
        <title>Comparative genomic study of the Penicillium genus elucidates a diverse pangenome and 15 lateral gene transfer events.</title>
        <authorList>
            <person name="Petersen C."/>
            <person name="Sorensen T."/>
            <person name="Nielsen M.R."/>
            <person name="Sondergaard T.E."/>
            <person name="Sorensen J.L."/>
            <person name="Fitzpatrick D.A."/>
            <person name="Frisvad J.C."/>
            <person name="Nielsen K.L."/>
        </authorList>
    </citation>
    <scope>NUCLEOTIDE SEQUENCE</scope>
    <source>
        <strain evidence="1">IBT 15544</strain>
    </source>
</reference>
<name>A0A9W9MB21_9EURO</name>
<comment type="caution">
    <text evidence="1">The sequence shown here is derived from an EMBL/GenBank/DDBJ whole genome shotgun (WGS) entry which is preliminary data.</text>
</comment>
<dbReference type="OrthoDB" id="4735787at2759"/>
<dbReference type="AlphaFoldDB" id="A0A9W9MB21"/>
<dbReference type="GeneID" id="83183199"/>
<dbReference type="EMBL" id="JAPQKR010000015">
    <property type="protein sequence ID" value="KAJ5195398.1"/>
    <property type="molecule type" value="Genomic_DNA"/>
</dbReference>
<sequence>MQVQRDIVGQSSPAEQKGGLASPDFWINYTMYAITRVLQNFLHRYLKDPLAESIYNDGLQHPCISPRATLQPFENLNPSYDPSTEWLDGRTPPYPHFDDAARIRLHVKAVKGALLKYILEGCKTLLERQDNHSLLATIDQDERLWVAAISVHKYGVLYFAARWECREEFLSTTESNRPLFNRINGFLSCDSNSNRAINYGVHRLVNSSDLNVDYQTRLIPPTAISAIGINCIAVRAKDYDGESIRLLDQPSALWDLHDFAHLSAASVAPELYGSKYFTDLIKLPSKLTALIRSPNMHTAEPDPLYSDGVIFSELLTVLFTAEIEAVQDGKKKHTYESLTDNLAEHVVDYLLAQRSLQHLTTGRMLKAASPISAVELATLVQNKAYELTASEIEQRVFTRGGPAGDSRDELDGLPAFERIKFLASCRRWLYFEIRNTIKHRAQRLAYQKVAERMLAQDGELSIAHSDRALLTSILDNIRYQGWENDSVVNLWQIIKDSGV</sequence>
<gene>
    <name evidence="1" type="ORF">N7498_008836</name>
</gene>
<dbReference type="RefSeq" id="XP_058305886.1">
    <property type="nucleotide sequence ID" value="XM_058455898.1"/>
</dbReference>
<accession>A0A9W9MB21</accession>
<proteinExistence type="predicted"/>